<dbReference type="EMBL" id="BK015913">
    <property type="protein sequence ID" value="DAF84953.1"/>
    <property type="molecule type" value="Genomic_DNA"/>
</dbReference>
<name>A0A8S5TRX0_9CAUD</name>
<sequence>MLKPFNELVKLDVRPLCGFRDAKDERGNTVKVPYLGWANCVKLLHENGAESVWYAPRRCPETNSYLWPQAKVTTSKGRVTECWFVSVEIHIDENVFSYDMPLLNGSLVVYEDTLNQLRINNALARAFVKGVAVRTGLGFDLWAAGDGDDGEEDLSRHSIYAVKERLERLITSKEQGGLSHRDLLAQLGINDKQMATMMGWFDKLGSLEKAVSRL</sequence>
<accession>A0A8S5TRX0</accession>
<protein>
    <submittedName>
        <fullName evidence="1">Uncharacterized protein</fullName>
    </submittedName>
</protein>
<reference evidence="1" key="1">
    <citation type="journal article" date="2021" name="Proc. Natl. Acad. Sci. U.S.A.">
        <title>A Catalog of Tens of Thousands of Viruses from Human Metagenomes Reveals Hidden Associations with Chronic Diseases.</title>
        <authorList>
            <person name="Tisza M.J."/>
            <person name="Buck C.B."/>
        </authorList>
    </citation>
    <scope>NUCLEOTIDE SEQUENCE</scope>
    <source>
        <strain evidence="1">CtW4q29</strain>
    </source>
</reference>
<evidence type="ECO:0000313" key="1">
    <source>
        <dbReference type="EMBL" id="DAF84953.1"/>
    </source>
</evidence>
<proteinExistence type="predicted"/>
<organism evidence="1">
    <name type="scientific">Siphoviridae sp. ctW4q29</name>
    <dbReference type="NCBI Taxonomy" id="2825535"/>
    <lineage>
        <taxon>Viruses</taxon>
        <taxon>Duplodnaviria</taxon>
        <taxon>Heunggongvirae</taxon>
        <taxon>Uroviricota</taxon>
        <taxon>Caudoviricetes</taxon>
    </lineage>
</organism>